<dbReference type="EMBL" id="VIEB01000902">
    <property type="protein sequence ID" value="TQD78549.1"/>
    <property type="molecule type" value="Genomic_DNA"/>
</dbReference>
<organism evidence="1 2">
    <name type="scientific">Malus baccata</name>
    <name type="common">Siberian crab apple</name>
    <name type="synonym">Pyrus baccata</name>
    <dbReference type="NCBI Taxonomy" id="106549"/>
    <lineage>
        <taxon>Eukaryota</taxon>
        <taxon>Viridiplantae</taxon>
        <taxon>Streptophyta</taxon>
        <taxon>Embryophyta</taxon>
        <taxon>Tracheophyta</taxon>
        <taxon>Spermatophyta</taxon>
        <taxon>Magnoliopsida</taxon>
        <taxon>eudicotyledons</taxon>
        <taxon>Gunneridae</taxon>
        <taxon>Pentapetalae</taxon>
        <taxon>rosids</taxon>
        <taxon>fabids</taxon>
        <taxon>Rosales</taxon>
        <taxon>Rosaceae</taxon>
        <taxon>Amygdaloideae</taxon>
        <taxon>Maleae</taxon>
        <taxon>Malus</taxon>
    </lineage>
</organism>
<dbReference type="Proteomes" id="UP000315295">
    <property type="component" value="Unassembled WGS sequence"/>
</dbReference>
<dbReference type="AlphaFoldDB" id="A0A540KWQ5"/>
<comment type="caution">
    <text evidence="1">The sequence shown here is derived from an EMBL/GenBank/DDBJ whole genome shotgun (WGS) entry which is preliminary data.</text>
</comment>
<proteinExistence type="predicted"/>
<sequence length="146" mass="16369">MNLNHWTGVQELHNLPGLLKAIFVNEMDASEHALSDLAAASQQDDADCEVAAFCACKNMQTTLQVVSFDTTSQRSSLVRIRRSSSAIRDRHLRLRYHLRLQVVVVDGPRHGENSEDPRAIPVDHAPARCFDPNELVGRAKEENKNK</sequence>
<accession>A0A540KWQ5</accession>
<reference evidence="1 2" key="1">
    <citation type="journal article" date="2019" name="G3 (Bethesda)">
        <title>Sequencing of a Wild Apple (Malus baccata) Genome Unravels the Differences Between Cultivated and Wild Apple Species Regarding Disease Resistance and Cold Tolerance.</title>
        <authorList>
            <person name="Chen X."/>
        </authorList>
    </citation>
    <scope>NUCLEOTIDE SEQUENCE [LARGE SCALE GENOMIC DNA]</scope>
    <source>
        <strain evidence="2">cv. Shandingzi</strain>
        <tissue evidence="1">Leaves</tissue>
    </source>
</reference>
<name>A0A540KWQ5_MALBA</name>
<keyword evidence="2" id="KW-1185">Reference proteome</keyword>
<evidence type="ECO:0000313" key="1">
    <source>
        <dbReference type="EMBL" id="TQD78549.1"/>
    </source>
</evidence>
<gene>
    <name evidence="1" type="ORF">C1H46_035910</name>
</gene>
<protein>
    <submittedName>
        <fullName evidence="1">Uncharacterized protein</fullName>
    </submittedName>
</protein>
<evidence type="ECO:0000313" key="2">
    <source>
        <dbReference type="Proteomes" id="UP000315295"/>
    </source>
</evidence>